<dbReference type="AlphaFoldDB" id="A0A803JKW7"/>
<dbReference type="Pfam" id="PF01124">
    <property type="entry name" value="MAPEG"/>
    <property type="match status" value="1"/>
</dbReference>
<dbReference type="PANTHER" id="PTHR10689:SF6">
    <property type="entry name" value="MICROSOMAL GLUTATHIONE S-TRANSFERASE 1"/>
    <property type="match status" value="1"/>
</dbReference>
<evidence type="ECO:0000256" key="5">
    <source>
        <dbReference type="ARBA" id="ARBA00012452"/>
    </source>
</evidence>
<comment type="subcellular location">
    <subcellularLocation>
        <location evidence="3">Endoplasmic reticulum membrane</location>
        <topology evidence="3">Multi-pass membrane protein</topology>
    </subcellularLocation>
    <subcellularLocation>
        <location evidence="2">Mitochondrion outer membrane</location>
    </subcellularLocation>
</comment>
<protein>
    <recommendedName>
        <fullName evidence="15">Microsomal glutathione S-transferase 1</fullName>
        <ecNumber evidence="5">2.5.1.18</ecNumber>
    </recommendedName>
</protein>
<evidence type="ECO:0000256" key="14">
    <source>
        <dbReference type="ARBA" id="ARBA00038540"/>
    </source>
</evidence>
<evidence type="ECO:0000256" key="1">
    <source>
        <dbReference type="ARBA" id="ARBA00003701"/>
    </source>
</evidence>
<evidence type="ECO:0000256" key="9">
    <source>
        <dbReference type="ARBA" id="ARBA00022824"/>
    </source>
</evidence>
<evidence type="ECO:0000256" key="10">
    <source>
        <dbReference type="ARBA" id="ARBA00022989"/>
    </source>
</evidence>
<name>A0A803JKW7_XENTR</name>
<organism evidence="18">
    <name type="scientific">Xenopus tropicalis</name>
    <name type="common">Western clawed frog</name>
    <name type="synonym">Silurana tropicalis</name>
    <dbReference type="NCBI Taxonomy" id="8364"/>
    <lineage>
        <taxon>Eukaryota</taxon>
        <taxon>Metazoa</taxon>
        <taxon>Chordata</taxon>
        <taxon>Craniata</taxon>
        <taxon>Vertebrata</taxon>
        <taxon>Euteleostomi</taxon>
        <taxon>Amphibia</taxon>
        <taxon>Batrachia</taxon>
        <taxon>Anura</taxon>
        <taxon>Pipoidea</taxon>
        <taxon>Pipidae</taxon>
        <taxon>Xenopodinae</taxon>
        <taxon>Xenopus</taxon>
        <taxon>Silurana</taxon>
    </lineage>
</organism>
<dbReference type="Ensembl" id="ENSXETT00000119860">
    <property type="protein sequence ID" value="ENSXETP00000108597"/>
    <property type="gene ID" value="ENSXETG00000043021"/>
</dbReference>
<dbReference type="GO" id="GO:0005741">
    <property type="term" value="C:mitochondrial outer membrane"/>
    <property type="evidence" value="ECO:0007669"/>
    <property type="project" value="UniProtKB-SubCell"/>
</dbReference>
<evidence type="ECO:0000256" key="12">
    <source>
        <dbReference type="ARBA" id="ARBA00023128"/>
    </source>
</evidence>
<evidence type="ECO:0000256" key="2">
    <source>
        <dbReference type="ARBA" id="ARBA00004294"/>
    </source>
</evidence>
<keyword evidence="13 17" id="KW-0472">Membrane</keyword>
<evidence type="ECO:0000256" key="16">
    <source>
        <dbReference type="ARBA" id="ARBA00049385"/>
    </source>
</evidence>
<keyword evidence="11" id="KW-0007">Acetylation</keyword>
<dbReference type="GO" id="GO:0005789">
    <property type="term" value="C:endoplasmic reticulum membrane"/>
    <property type="evidence" value="ECO:0007669"/>
    <property type="project" value="UniProtKB-SubCell"/>
</dbReference>
<dbReference type="GeneTree" id="ENSGT00390000011980"/>
<evidence type="ECO:0000256" key="17">
    <source>
        <dbReference type="SAM" id="Phobius"/>
    </source>
</evidence>
<reference evidence="18" key="1">
    <citation type="journal article" date="2010" name="Science">
        <title>The genome of the Western clawed frog Xenopus tropicalis.</title>
        <authorList>
            <person name="Hellsten U."/>
            <person name="Harland R.M."/>
            <person name="Gilchrist M.J."/>
            <person name="Hendrix D."/>
            <person name="Jurka J."/>
            <person name="Kapitonov V."/>
            <person name="Ovcharenko I."/>
            <person name="Putnam N.H."/>
            <person name="Shu S."/>
            <person name="Taher L."/>
            <person name="Blitz I.L."/>
            <person name="Blumberg B."/>
            <person name="Dichmann D.S."/>
            <person name="Dubchak I."/>
            <person name="Amaya E."/>
            <person name="Detter J.C."/>
            <person name="Fletcher R."/>
            <person name="Gerhard D.S."/>
            <person name="Goodstein D."/>
            <person name="Graves T."/>
            <person name="Grigoriev I.V."/>
            <person name="Grimwood J."/>
            <person name="Kawashima T."/>
            <person name="Lindquist E."/>
            <person name="Lucas S.M."/>
            <person name="Mead P.E."/>
            <person name="Mitros T."/>
            <person name="Ogino H."/>
            <person name="Ohta Y."/>
            <person name="Poliakov A.V."/>
            <person name="Pollet N."/>
            <person name="Robert J."/>
            <person name="Salamov A."/>
            <person name="Sater A.K."/>
            <person name="Schmutz J."/>
            <person name="Terry A."/>
            <person name="Vize P.D."/>
            <person name="Warren W.C."/>
            <person name="Wells D."/>
            <person name="Wills A."/>
            <person name="Wilson R.K."/>
            <person name="Zimmerman L.B."/>
            <person name="Zorn A.M."/>
            <person name="Grainger R."/>
            <person name="Grammer T."/>
            <person name="Khokha M.K."/>
            <person name="Richardson P.M."/>
            <person name="Rokhsar D.S."/>
        </authorList>
    </citation>
    <scope>NUCLEOTIDE SEQUENCE [LARGE SCALE GENOMIC DNA]</scope>
    <source>
        <strain evidence="18">Nigerian</strain>
    </source>
</reference>
<comment type="catalytic activity">
    <reaction evidence="16">
        <text>RX + glutathione = an S-substituted glutathione + a halide anion + H(+)</text>
        <dbReference type="Rhea" id="RHEA:16437"/>
        <dbReference type="ChEBI" id="CHEBI:15378"/>
        <dbReference type="ChEBI" id="CHEBI:16042"/>
        <dbReference type="ChEBI" id="CHEBI:17792"/>
        <dbReference type="ChEBI" id="CHEBI:57925"/>
        <dbReference type="ChEBI" id="CHEBI:90779"/>
        <dbReference type="EC" id="2.5.1.18"/>
    </reaction>
    <physiologicalReaction direction="left-to-right" evidence="16">
        <dbReference type="Rhea" id="RHEA:16438"/>
    </physiologicalReaction>
</comment>
<gene>
    <name evidence="18" type="primary">mgst1</name>
</gene>
<evidence type="ECO:0000256" key="13">
    <source>
        <dbReference type="ARBA" id="ARBA00023136"/>
    </source>
</evidence>
<dbReference type="SUPFAM" id="SSF161084">
    <property type="entry name" value="MAPEG domain-like"/>
    <property type="match status" value="1"/>
</dbReference>
<comment type="similarity">
    <text evidence="4">Belongs to the MAPEG family.</text>
</comment>
<accession>A0A803JKW7</accession>
<evidence type="ECO:0000256" key="7">
    <source>
        <dbReference type="ARBA" id="ARBA00022692"/>
    </source>
</evidence>
<keyword evidence="12" id="KW-0496">Mitochondrion</keyword>
<dbReference type="EC" id="2.5.1.18" evidence="5"/>
<feature type="transmembrane region" description="Helical" evidence="17">
    <location>
        <begin position="188"/>
        <end position="209"/>
    </location>
</feature>
<dbReference type="InParanoid" id="A0A803JKW7"/>
<comment type="function">
    <text evidence="1">Conjugation of reduced glutathione to a wide number of exogenous and endogenous hydrophobic electrophiles.</text>
</comment>
<dbReference type="PANTHER" id="PTHR10689">
    <property type="entry name" value="MICROSOMAL GLUTATHIONE S-TRANSFERASE 1"/>
    <property type="match status" value="1"/>
</dbReference>
<sequence length="211" mass="23482">MVGYSARGTLKLLPCLCRTVGCWCLRKLLIIACALGGHHRWDTGGQAVKFSVSTETMANLSSLMDSEVLRAYATYATIVLLKMMMMSFATAFYRNTKQVFFNPEDARAAAKGGDPKKLLKTDEDVERVRRCHLNDIENVVPFVAIGLIYTLTNPDLASALLHFRIFTGSRLLHTVAYLLPLPQPSRGLMWIIGYFATISMAVSILRGVLYL</sequence>
<comment type="subunit">
    <text evidence="14">Homotrimer; The trimer binds only one molecule of glutathione.</text>
</comment>
<keyword evidence="8" id="KW-1000">Mitochondrion outer membrane</keyword>
<evidence type="ECO:0000256" key="6">
    <source>
        <dbReference type="ARBA" id="ARBA00022679"/>
    </source>
</evidence>
<keyword evidence="10 17" id="KW-1133">Transmembrane helix</keyword>
<reference evidence="18" key="2">
    <citation type="submission" date="2021-03" db="UniProtKB">
        <authorList>
            <consortium name="Ensembl"/>
        </authorList>
    </citation>
    <scope>IDENTIFICATION</scope>
</reference>
<dbReference type="InterPro" id="IPR040162">
    <property type="entry name" value="MGST1-like"/>
</dbReference>
<proteinExistence type="inferred from homology"/>
<feature type="transmembrane region" description="Helical" evidence="17">
    <location>
        <begin position="72"/>
        <end position="93"/>
    </location>
</feature>
<dbReference type="GO" id="GO:0004364">
    <property type="term" value="F:glutathione transferase activity"/>
    <property type="evidence" value="ECO:0007669"/>
    <property type="project" value="UniProtKB-EC"/>
</dbReference>
<dbReference type="FunFam" id="1.20.120.550:FF:000002">
    <property type="entry name" value="Microsomal glutathione S-transferase 1"/>
    <property type="match status" value="1"/>
</dbReference>
<dbReference type="FunCoup" id="A0A803JKW7">
    <property type="interactions" value="604"/>
</dbReference>
<evidence type="ECO:0000256" key="8">
    <source>
        <dbReference type="ARBA" id="ARBA00022787"/>
    </source>
</evidence>
<evidence type="ECO:0000313" key="18">
    <source>
        <dbReference type="Ensembl" id="ENSXETP00000108597"/>
    </source>
</evidence>
<evidence type="ECO:0000256" key="15">
    <source>
        <dbReference type="ARBA" id="ARBA00039397"/>
    </source>
</evidence>
<keyword evidence="6" id="KW-0808">Transferase</keyword>
<evidence type="ECO:0000256" key="4">
    <source>
        <dbReference type="ARBA" id="ARBA00010459"/>
    </source>
</evidence>
<dbReference type="InterPro" id="IPR023352">
    <property type="entry name" value="MAPEG-like_dom_sf"/>
</dbReference>
<keyword evidence="9" id="KW-0256">Endoplasmic reticulum</keyword>
<evidence type="ECO:0000256" key="11">
    <source>
        <dbReference type="ARBA" id="ARBA00022990"/>
    </source>
</evidence>
<evidence type="ECO:0000256" key="3">
    <source>
        <dbReference type="ARBA" id="ARBA00004477"/>
    </source>
</evidence>
<dbReference type="Gene3D" id="1.20.120.550">
    <property type="entry name" value="Membrane associated eicosanoid/glutathione metabolism-like domain"/>
    <property type="match status" value="1"/>
</dbReference>
<keyword evidence="7 17" id="KW-0812">Transmembrane</keyword>
<dbReference type="InterPro" id="IPR001129">
    <property type="entry name" value="Membr-assoc_MAPEG"/>
</dbReference>